<name>A0A9Q3VBP1_CLOBO</name>
<feature type="region of interest" description="Disordered" evidence="1">
    <location>
        <begin position="35"/>
        <end position="59"/>
    </location>
</feature>
<dbReference type="Proteomes" id="UP000813637">
    <property type="component" value="Unassembled WGS sequence"/>
</dbReference>
<dbReference type="PROSITE" id="PS51257">
    <property type="entry name" value="PROKAR_LIPOPROTEIN"/>
    <property type="match status" value="1"/>
</dbReference>
<protein>
    <recommendedName>
        <fullName evidence="4">Lipoprotein</fullName>
    </recommendedName>
</protein>
<evidence type="ECO:0000313" key="3">
    <source>
        <dbReference type="Proteomes" id="UP000813637"/>
    </source>
</evidence>
<evidence type="ECO:0008006" key="4">
    <source>
        <dbReference type="Google" id="ProtNLM"/>
    </source>
</evidence>
<gene>
    <name evidence="2" type="ORF">G8S53_10440</name>
</gene>
<evidence type="ECO:0000256" key="1">
    <source>
        <dbReference type="SAM" id="MobiDB-lite"/>
    </source>
</evidence>
<comment type="caution">
    <text evidence="2">The sequence shown here is derived from an EMBL/GenBank/DDBJ whole genome shotgun (WGS) entry which is preliminary data.</text>
</comment>
<dbReference type="RefSeq" id="WP_003378038.1">
    <property type="nucleotide sequence ID" value="NZ_JAAMYB010000015.1"/>
</dbReference>
<organism evidence="2 3">
    <name type="scientific">Clostridium botulinum C</name>
    <dbReference type="NCBI Taxonomy" id="36828"/>
    <lineage>
        <taxon>Bacteria</taxon>
        <taxon>Bacillati</taxon>
        <taxon>Bacillota</taxon>
        <taxon>Clostridia</taxon>
        <taxon>Eubacteriales</taxon>
        <taxon>Clostridiaceae</taxon>
        <taxon>Clostridium</taxon>
    </lineage>
</organism>
<reference evidence="2" key="1">
    <citation type="submission" date="2020-02" db="EMBL/GenBank/DDBJ databases">
        <authorList>
            <person name="Fillo S."/>
            <person name="Giordani F."/>
            <person name="Tonon E."/>
            <person name="Drigo I."/>
            <person name="Anselmo A."/>
            <person name="Fortunato A."/>
            <person name="Bano L."/>
            <person name="Lista F."/>
        </authorList>
    </citation>
    <scope>NUCLEOTIDE SEQUENCE</scope>
    <source>
        <strain evidence="2">IZSVe-TV_9877_3_12</strain>
    </source>
</reference>
<reference evidence="2" key="2">
    <citation type="journal article" date="2021" name="Microorganisms">
        <title>Extensive Genome Exploration of Clostridium botulinum Group III Field Strains.</title>
        <authorList>
            <person name="Fillo S."/>
            <person name="Giordani F."/>
            <person name="Tonon E."/>
            <person name="Drigo I."/>
            <person name="Anselmo A."/>
            <person name="Fortunato A."/>
            <person name="Lista F."/>
            <person name="Bano L."/>
        </authorList>
    </citation>
    <scope>NUCLEOTIDE SEQUENCE</scope>
    <source>
        <strain evidence="2">IZSVe-TV_9877_3_12</strain>
    </source>
</reference>
<accession>A0A9Q3VBP1</accession>
<dbReference type="AlphaFoldDB" id="A0A9Q3VBP1"/>
<sequence>MKKICIAIFSSMLVLALVGCGDKKASSNITTENKTNTEIKSKSKDIKKENKEPTQQELNEKLKKEAVKADFVKINGHEKENANLKVFAEGKISCVDYKKVMDVFPSFSLKQKEGKGYGLYHITNLFSKEGFKDGDIVRIYGTVNKVKSKTGYPKIIATVIEKK</sequence>
<proteinExistence type="predicted"/>
<evidence type="ECO:0000313" key="2">
    <source>
        <dbReference type="EMBL" id="MCD3195693.1"/>
    </source>
</evidence>
<dbReference type="EMBL" id="JAAMYB010000015">
    <property type="protein sequence ID" value="MCD3195693.1"/>
    <property type="molecule type" value="Genomic_DNA"/>
</dbReference>